<evidence type="ECO:0000256" key="1">
    <source>
        <dbReference type="SAM" id="MobiDB-lite"/>
    </source>
</evidence>
<protein>
    <submittedName>
        <fullName evidence="2">Uncharacterized protein</fullName>
    </submittedName>
</protein>
<evidence type="ECO:0000313" key="3">
    <source>
        <dbReference type="Proteomes" id="UP000011518"/>
    </source>
</evidence>
<dbReference type="EMBL" id="KB320604">
    <property type="protein sequence ID" value="ELW67639.1"/>
    <property type="molecule type" value="Genomic_DNA"/>
</dbReference>
<feature type="compositionally biased region" description="Low complexity" evidence="1">
    <location>
        <begin position="38"/>
        <end position="55"/>
    </location>
</feature>
<reference evidence="3" key="1">
    <citation type="submission" date="2012-07" db="EMBL/GenBank/DDBJ databases">
        <title>Genome of the Chinese tree shrew, a rising model animal genetically related to primates.</title>
        <authorList>
            <person name="Zhang G."/>
            <person name="Fan Y."/>
            <person name="Yao Y."/>
            <person name="Huang Z."/>
        </authorList>
    </citation>
    <scope>NUCLEOTIDE SEQUENCE [LARGE SCALE GENOMIC DNA]</scope>
</reference>
<proteinExistence type="predicted"/>
<feature type="region of interest" description="Disordered" evidence="1">
    <location>
        <begin position="37"/>
        <end position="59"/>
    </location>
</feature>
<accession>L9KYS8</accession>
<dbReference type="AlphaFoldDB" id="L9KYS8"/>
<feature type="region of interest" description="Disordered" evidence="1">
    <location>
        <begin position="113"/>
        <end position="152"/>
    </location>
</feature>
<dbReference type="InParanoid" id="L9KYS8"/>
<organism evidence="2 3">
    <name type="scientific">Tupaia chinensis</name>
    <name type="common">Chinese tree shrew</name>
    <name type="synonym">Tupaia belangeri chinensis</name>
    <dbReference type="NCBI Taxonomy" id="246437"/>
    <lineage>
        <taxon>Eukaryota</taxon>
        <taxon>Metazoa</taxon>
        <taxon>Chordata</taxon>
        <taxon>Craniata</taxon>
        <taxon>Vertebrata</taxon>
        <taxon>Euteleostomi</taxon>
        <taxon>Mammalia</taxon>
        <taxon>Eutheria</taxon>
        <taxon>Euarchontoglires</taxon>
        <taxon>Scandentia</taxon>
        <taxon>Tupaiidae</taxon>
        <taxon>Tupaia</taxon>
    </lineage>
</organism>
<gene>
    <name evidence="2" type="ORF">TREES_T100018468</name>
</gene>
<sequence length="341" mass="35420">MGVTYSLRPRAWGLVSNGHLAPCRLTSHPDSAWQQQYPASRPLLSSPAAPDPAHSGQQWGSPLGSLSSVFYPPPSQLQHLAQVLASSSPTLCDVPAPPASPADVQVPMWEFFAPPSRSTPAKHAAEPSERMGPSQSDTLAQRSEGAKSQASSAQCLAADVQVPMWEFFAPPSRSTPAKHAAEPSERMGPSQSDTLAQRSEGAKSQASSAQCLAVGGFCPAPSECGSWDRPQGCTALGTLGAQERTCLFPLERGPPAALPSCSRPGHGLPCSQEEWGWGAGWSFSLFGVSCGPHSPSPSFDPKKLLGCFSTGQVPVLASGGGDPGLSCSGTAGPRPVLLVTF</sequence>
<keyword evidence="3" id="KW-1185">Reference proteome</keyword>
<name>L9KYS8_TUPCH</name>
<feature type="compositionally biased region" description="Polar residues" evidence="1">
    <location>
        <begin position="189"/>
        <end position="202"/>
    </location>
</feature>
<feature type="compositionally biased region" description="Polar residues" evidence="1">
    <location>
        <begin position="133"/>
        <end position="152"/>
    </location>
</feature>
<dbReference type="Proteomes" id="UP000011518">
    <property type="component" value="Unassembled WGS sequence"/>
</dbReference>
<evidence type="ECO:0000313" key="2">
    <source>
        <dbReference type="EMBL" id="ELW67639.1"/>
    </source>
</evidence>
<reference evidence="3" key="2">
    <citation type="journal article" date="2013" name="Nat. Commun.">
        <title>Genome of the Chinese tree shrew.</title>
        <authorList>
            <person name="Fan Y."/>
            <person name="Huang Z.Y."/>
            <person name="Cao C.C."/>
            <person name="Chen C.S."/>
            <person name="Chen Y.X."/>
            <person name="Fan D.D."/>
            <person name="He J."/>
            <person name="Hou H.L."/>
            <person name="Hu L."/>
            <person name="Hu X.T."/>
            <person name="Jiang X.T."/>
            <person name="Lai R."/>
            <person name="Lang Y.S."/>
            <person name="Liang B."/>
            <person name="Liao S.G."/>
            <person name="Mu D."/>
            <person name="Ma Y.Y."/>
            <person name="Niu Y.Y."/>
            <person name="Sun X.Q."/>
            <person name="Xia J.Q."/>
            <person name="Xiao J."/>
            <person name="Xiong Z.Q."/>
            <person name="Xu L."/>
            <person name="Yang L."/>
            <person name="Zhang Y."/>
            <person name="Zhao W."/>
            <person name="Zhao X.D."/>
            <person name="Zheng Y.T."/>
            <person name="Zhou J.M."/>
            <person name="Zhu Y.B."/>
            <person name="Zhang G.J."/>
            <person name="Wang J."/>
            <person name="Yao Y.G."/>
        </authorList>
    </citation>
    <scope>NUCLEOTIDE SEQUENCE [LARGE SCALE GENOMIC DNA]</scope>
</reference>
<feature type="region of interest" description="Disordered" evidence="1">
    <location>
        <begin position="169"/>
        <end position="202"/>
    </location>
</feature>